<evidence type="ECO:0000256" key="1">
    <source>
        <dbReference type="SAM" id="Phobius"/>
    </source>
</evidence>
<dbReference type="GeneID" id="37229555"/>
<organism evidence="2 3">
    <name type="scientific">Aspergillus ibericus CBS 121593</name>
    <dbReference type="NCBI Taxonomy" id="1448316"/>
    <lineage>
        <taxon>Eukaryota</taxon>
        <taxon>Fungi</taxon>
        <taxon>Dikarya</taxon>
        <taxon>Ascomycota</taxon>
        <taxon>Pezizomycotina</taxon>
        <taxon>Eurotiomycetes</taxon>
        <taxon>Eurotiomycetidae</taxon>
        <taxon>Eurotiales</taxon>
        <taxon>Aspergillaceae</taxon>
        <taxon>Aspergillus</taxon>
        <taxon>Aspergillus subgen. Circumdati</taxon>
    </lineage>
</organism>
<sequence>MRSELEAPWTTLTDDQTFCTSQPCLVPTIDQSLVVSFPHLVLPTSFFVSLCLLFAPLTCSFSSFQRPILF</sequence>
<evidence type="ECO:0000313" key="2">
    <source>
        <dbReference type="EMBL" id="RAL06282.1"/>
    </source>
</evidence>
<keyword evidence="3" id="KW-1185">Reference proteome</keyword>
<dbReference type="Proteomes" id="UP000249402">
    <property type="component" value="Unassembled WGS sequence"/>
</dbReference>
<accession>A0A395HEJ3</accession>
<dbReference type="RefSeq" id="XP_025580609.1">
    <property type="nucleotide sequence ID" value="XM_025724690.1"/>
</dbReference>
<proteinExistence type="predicted"/>
<evidence type="ECO:0000313" key="3">
    <source>
        <dbReference type="Proteomes" id="UP000249402"/>
    </source>
</evidence>
<keyword evidence="1" id="KW-0812">Transmembrane</keyword>
<feature type="transmembrane region" description="Helical" evidence="1">
    <location>
        <begin position="40"/>
        <end position="64"/>
    </location>
</feature>
<keyword evidence="1" id="KW-0472">Membrane</keyword>
<dbReference type="EMBL" id="KZ824419">
    <property type="protein sequence ID" value="RAL06282.1"/>
    <property type="molecule type" value="Genomic_DNA"/>
</dbReference>
<protein>
    <submittedName>
        <fullName evidence="2">Uncharacterized protein</fullName>
    </submittedName>
</protein>
<dbReference type="AlphaFoldDB" id="A0A395HEJ3"/>
<name>A0A395HEJ3_9EURO</name>
<keyword evidence="1" id="KW-1133">Transmembrane helix</keyword>
<gene>
    <name evidence="2" type="ORF">BO80DRAFT_6667</name>
</gene>
<dbReference type="VEuPathDB" id="FungiDB:BO80DRAFT_6667"/>
<reference evidence="2 3" key="1">
    <citation type="submission" date="2018-02" db="EMBL/GenBank/DDBJ databases">
        <title>The genomes of Aspergillus section Nigri reveals drivers in fungal speciation.</title>
        <authorList>
            <consortium name="DOE Joint Genome Institute"/>
            <person name="Vesth T.C."/>
            <person name="Nybo J."/>
            <person name="Theobald S."/>
            <person name="Brandl J."/>
            <person name="Frisvad J.C."/>
            <person name="Nielsen K.F."/>
            <person name="Lyhne E.K."/>
            <person name="Kogle M.E."/>
            <person name="Kuo A."/>
            <person name="Riley R."/>
            <person name="Clum A."/>
            <person name="Nolan M."/>
            <person name="Lipzen A."/>
            <person name="Salamov A."/>
            <person name="Henrissat B."/>
            <person name="Wiebenga A."/>
            <person name="De vries R.P."/>
            <person name="Grigoriev I.V."/>
            <person name="Mortensen U.H."/>
            <person name="Andersen M.R."/>
            <person name="Baker S.E."/>
        </authorList>
    </citation>
    <scope>NUCLEOTIDE SEQUENCE [LARGE SCALE GENOMIC DNA]</scope>
    <source>
        <strain evidence="2 3">CBS 121593</strain>
    </source>
</reference>